<dbReference type="RefSeq" id="XP_042141945.1">
    <property type="nucleotide sequence ID" value="XM_042286011.2"/>
</dbReference>
<dbReference type="PANTHER" id="PTHR16106:SF3">
    <property type="entry name" value="CHROMOSOME 4 OPEN READING FRAME 19"/>
    <property type="match status" value="1"/>
</dbReference>
<feature type="compositionally biased region" description="Basic and acidic residues" evidence="1">
    <location>
        <begin position="270"/>
        <end position="284"/>
    </location>
</feature>
<protein>
    <submittedName>
        <fullName evidence="2">RIKEN cDNA 0610040J01 gene</fullName>
    </submittedName>
</protein>
<proteinExistence type="predicted"/>
<dbReference type="RefSeq" id="XP_042141944.1">
    <property type="nucleotide sequence ID" value="XM_042286010.2"/>
</dbReference>
<dbReference type="GO" id="GO:0071944">
    <property type="term" value="C:cell periphery"/>
    <property type="evidence" value="ECO:0007669"/>
    <property type="project" value="Ensembl"/>
</dbReference>
<dbReference type="AlphaFoldDB" id="A0A6I9L848"/>
<dbReference type="RefSeq" id="XP_042141946.1">
    <property type="nucleotide sequence ID" value="XM_042286012.1"/>
</dbReference>
<evidence type="ECO:0000256" key="1">
    <source>
        <dbReference type="SAM" id="MobiDB-lite"/>
    </source>
</evidence>
<evidence type="ECO:0000313" key="2">
    <source>
        <dbReference type="Ensembl" id="ENSPEMP00000020984.1"/>
    </source>
</evidence>
<dbReference type="PANTHER" id="PTHR16106">
    <property type="entry name" value="CHROMOSOME 4 OPEN READING FRAME 19"/>
    <property type="match status" value="1"/>
</dbReference>
<dbReference type="Proteomes" id="UP000694547">
    <property type="component" value="Chromosome 10"/>
</dbReference>
<name>A0A6I9L848_PERMB</name>
<sequence length="315" mass="34117">MGCRCCKMIQSYLFDPVQVPSPGFVNEVNTCRLEEEDDTVRLKGTQNREVEVPGNALHGGSLIKTENRDGTAGLPRQGPLPPEDSEERHCAEKHGIVNGISPTASLHLVRSPRPHQVDGGSWASSSWAGTIDGTHPTQPFLEGEACRKQSCTVPTSSEETQVVGCGDCGVPAEVLAGADHVLHLPAPDYPQLWSPTLDHADPEEKDYLFENHSEVEPLPGIHPRVSEQDLSLPFSLKRSWDSLNEAVTTEVLNVYFKEEGPTHPPPAADSRNEPEVPHSYNEDRDGVVVDEDAEVAEALAALEAATAGEDAEEAD</sequence>
<reference evidence="2" key="3">
    <citation type="submission" date="2025-09" db="UniProtKB">
        <authorList>
            <consortium name="Ensembl"/>
        </authorList>
    </citation>
    <scope>IDENTIFICATION</scope>
</reference>
<dbReference type="Pfam" id="PF15770">
    <property type="entry name" value="DUF4699"/>
    <property type="match status" value="1"/>
</dbReference>
<organism evidence="2 3">
    <name type="scientific">Peromyscus maniculatus bairdii</name>
    <name type="common">Prairie deer mouse</name>
    <dbReference type="NCBI Taxonomy" id="230844"/>
    <lineage>
        <taxon>Eukaryota</taxon>
        <taxon>Metazoa</taxon>
        <taxon>Chordata</taxon>
        <taxon>Craniata</taxon>
        <taxon>Vertebrata</taxon>
        <taxon>Euteleostomi</taxon>
        <taxon>Mammalia</taxon>
        <taxon>Eutheria</taxon>
        <taxon>Euarchontoglires</taxon>
        <taxon>Glires</taxon>
        <taxon>Rodentia</taxon>
        <taxon>Myomorpha</taxon>
        <taxon>Muroidea</taxon>
        <taxon>Cricetidae</taxon>
        <taxon>Neotominae</taxon>
        <taxon>Peromyscus</taxon>
    </lineage>
</organism>
<dbReference type="GeneID" id="102903680"/>
<dbReference type="OrthoDB" id="8773301at2759"/>
<reference evidence="2" key="2">
    <citation type="submission" date="2025-08" db="UniProtKB">
        <authorList>
            <consortium name="Ensembl"/>
        </authorList>
    </citation>
    <scope>IDENTIFICATION</scope>
</reference>
<evidence type="ECO:0000313" key="3">
    <source>
        <dbReference type="Proteomes" id="UP000694547"/>
    </source>
</evidence>
<keyword evidence="3" id="KW-1185">Reference proteome</keyword>
<accession>A0A6I9L848</accession>
<feature type="region of interest" description="Disordered" evidence="1">
    <location>
        <begin position="52"/>
        <end position="87"/>
    </location>
</feature>
<dbReference type="GO" id="GO:0051726">
    <property type="term" value="P:regulation of cell cycle"/>
    <property type="evidence" value="ECO:0007669"/>
    <property type="project" value="Ensembl"/>
</dbReference>
<dbReference type="Ensembl" id="ENSPEMT00000025338.2">
    <property type="protein sequence ID" value="ENSPEMP00000020984.1"/>
    <property type="gene ID" value="ENSPEMG00000018765.2"/>
</dbReference>
<reference evidence="2 3" key="1">
    <citation type="submission" date="2018-10" db="EMBL/GenBank/DDBJ databases">
        <title>Improved assembly of the deer mouse Peromyscus maniculatus genome.</title>
        <authorList>
            <person name="Lassance J.-M."/>
            <person name="Hoekstra H.E."/>
        </authorList>
    </citation>
    <scope>NUCLEOTIDE SEQUENCE [LARGE SCALE GENOMIC DNA]</scope>
</reference>
<dbReference type="InterPro" id="IPR031528">
    <property type="entry name" value="C4orf19"/>
</dbReference>
<gene>
    <name evidence="2" type="primary">C10H4orf19</name>
</gene>
<dbReference type="GeneTree" id="ENSGT00390000013778"/>
<feature type="region of interest" description="Disordered" evidence="1">
    <location>
        <begin position="257"/>
        <end position="284"/>
    </location>
</feature>